<name>A0AAV6UN37_9ARAC</name>
<evidence type="ECO:0000256" key="1">
    <source>
        <dbReference type="SAM" id="MobiDB-lite"/>
    </source>
</evidence>
<gene>
    <name evidence="2" type="ORF">JTE90_020016</name>
</gene>
<evidence type="ECO:0000313" key="3">
    <source>
        <dbReference type="Proteomes" id="UP000827092"/>
    </source>
</evidence>
<feature type="region of interest" description="Disordered" evidence="1">
    <location>
        <begin position="36"/>
        <end position="60"/>
    </location>
</feature>
<keyword evidence="3" id="KW-1185">Reference proteome</keyword>
<dbReference type="EMBL" id="JAFNEN010000352">
    <property type="protein sequence ID" value="KAG8184970.1"/>
    <property type="molecule type" value="Genomic_DNA"/>
</dbReference>
<comment type="caution">
    <text evidence="2">The sequence shown here is derived from an EMBL/GenBank/DDBJ whole genome shotgun (WGS) entry which is preliminary data.</text>
</comment>
<dbReference type="Proteomes" id="UP000827092">
    <property type="component" value="Unassembled WGS sequence"/>
</dbReference>
<protein>
    <submittedName>
        <fullName evidence="2">Uncharacterized protein</fullName>
    </submittedName>
</protein>
<organism evidence="2 3">
    <name type="scientific">Oedothorax gibbosus</name>
    <dbReference type="NCBI Taxonomy" id="931172"/>
    <lineage>
        <taxon>Eukaryota</taxon>
        <taxon>Metazoa</taxon>
        <taxon>Ecdysozoa</taxon>
        <taxon>Arthropoda</taxon>
        <taxon>Chelicerata</taxon>
        <taxon>Arachnida</taxon>
        <taxon>Araneae</taxon>
        <taxon>Araneomorphae</taxon>
        <taxon>Entelegynae</taxon>
        <taxon>Araneoidea</taxon>
        <taxon>Linyphiidae</taxon>
        <taxon>Erigoninae</taxon>
        <taxon>Oedothorax</taxon>
    </lineage>
</organism>
<dbReference type="AlphaFoldDB" id="A0AAV6UN37"/>
<accession>A0AAV6UN37</accession>
<sequence>MTTSPTQKTSLPAPISLRASFLSILRIPIGREGSREARPLVTARDCPPPFPPNNNRRRTAVNGDLFSSRYRPGQWLEPSLPSPHLSLLY</sequence>
<reference evidence="2 3" key="1">
    <citation type="journal article" date="2022" name="Nat. Ecol. Evol.">
        <title>A masculinizing supergene underlies an exaggerated male reproductive morph in a spider.</title>
        <authorList>
            <person name="Hendrickx F."/>
            <person name="De Corte Z."/>
            <person name="Sonet G."/>
            <person name="Van Belleghem S.M."/>
            <person name="Kostlbacher S."/>
            <person name="Vangestel C."/>
        </authorList>
    </citation>
    <scope>NUCLEOTIDE SEQUENCE [LARGE SCALE GENOMIC DNA]</scope>
    <source>
        <strain evidence="2">W744_W776</strain>
    </source>
</reference>
<evidence type="ECO:0000313" key="2">
    <source>
        <dbReference type="EMBL" id="KAG8184970.1"/>
    </source>
</evidence>
<proteinExistence type="predicted"/>